<dbReference type="AlphaFoldDB" id="A0A7H0F4U2"/>
<protein>
    <submittedName>
        <fullName evidence="2">DUF4114 domain-containing protein</fullName>
    </submittedName>
</protein>
<dbReference type="Proteomes" id="UP000516013">
    <property type="component" value="Chromosome"/>
</dbReference>
<feature type="domain" description="DUF4114" evidence="1">
    <location>
        <begin position="327"/>
        <end position="393"/>
    </location>
</feature>
<evidence type="ECO:0000259" key="1">
    <source>
        <dbReference type="Pfam" id="PF13448"/>
    </source>
</evidence>
<dbReference type="Gene3D" id="2.60.40.3440">
    <property type="match status" value="1"/>
</dbReference>
<name>A0A7H0F4U2_9CYAN</name>
<accession>A0A7H0F4U2</accession>
<proteinExistence type="predicted"/>
<dbReference type="KEGG" id="ccur:IAR63_01380"/>
<dbReference type="InterPro" id="IPR025193">
    <property type="entry name" value="DUF4114"/>
</dbReference>
<reference evidence="2 3" key="1">
    <citation type="submission" date="2020-08" db="EMBL/GenBank/DDBJ databases">
        <title>Complete genome sequence of Raphidiopsis curvispora isolated from drinking water reservoir in South Korea.</title>
        <authorList>
            <person name="Jeong J."/>
        </authorList>
    </citation>
    <scope>NUCLEOTIDE SEQUENCE [LARGE SCALE GENOMIC DNA]</scope>
    <source>
        <strain evidence="2 3">GIHE-G1</strain>
    </source>
</reference>
<dbReference type="Pfam" id="PF17963">
    <property type="entry name" value="Big_9"/>
    <property type="match status" value="1"/>
</dbReference>
<evidence type="ECO:0000313" key="3">
    <source>
        <dbReference type="Proteomes" id="UP000516013"/>
    </source>
</evidence>
<evidence type="ECO:0000313" key="2">
    <source>
        <dbReference type="EMBL" id="QNP31058.1"/>
    </source>
</evidence>
<sequence length="395" mass="41712">MIANSAANRFTGYGPTTTTGKDTIENANSADILDLSSFYAGNISQTQAGNDLLITLGSGNSITIKDYFATPINQRLNIKTGNQPPVAINDLLPIIKGTTSGTVNPLINDTNPSLSDLNDQLKIIDVTSGKYGKVDINGNDLIYTLLSATYVGDDTFTYTISNKEGLIATANVNVTVNVTVTTTNIIMYPVTILKPGDPLISKQGGDQTNIVNNVSYNFPTNYKQTEAKTGLENTLGQTSALFQNIFGLYQVDDATGTVNGIAPGEINYAKAALDKNRVVSNFTVRAGGAGHSVSGDLIGIEGKIYAPFVIANGGNYSGSIQNAINEFFKVNPNNSGATAQNYTSLPVAYFSFGAANPDGSAHIKSFGNNVFGFEDLPAGVGVSDYDFNDMVFSFG</sequence>
<dbReference type="Pfam" id="PF13448">
    <property type="entry name" value="DUF4114"/>
    <property type="match status" value="1"/>
</dbReference>
<gene>
    <name evidence="2" type="ORF">IAR63_01380</name>
</gene>
<keyword evidence="3" id="KW-1185">Reference proteome</keyword>
<dbReference type="EMBL" id="CP060822">
    <property type="protein sequence ID" value="QNP31058.1"/>
    <property type="molecule type" value="Genomic_DNA"/>
</dbReference>
<organism evidence="2 3">
    <name type="scientific">Cylindrospermopsis curvispora GIHE-G1</name>
    <dbReference type="NCBI Taxonomy" id="2666332"/>
    <lineage>
        <taxon>Bacteria</taxon>
        <taxon>Bacillati</taxon>
        <taxon>Cyanobacteriota</taxon>
        <taxon>Cyanophyceae</taxon>
        <taxon>Nostocales</taxon>
        <taxon>Aphanizomenonaceae</taxon>
        <taxon>Cylindrospermopsis</taxon>
    </lineage>
</organism>